<dbReference type="VEuPathDB" id="ToxoDB:TGDOM2_206630"/>
<keyword evidence="2 3" id="KW-0812">Transmembrane</keyword>
<feature type="region of interest" description="Disordered" evidence="1">
    <location>
        <begin position="97"/>
        <end position="146"/>
    </location>
</feature>
<feature type="region of interest" description="Disordered" evidence="1">
    <location>
        <begin position="414"/>
        <end position="442"/>
    </location>
</feature>
<sequence>MQCESGVCLSSLHHINGVFCKLCSLLSHLPSLRFRSSVCLPQTIEKNMAAEIRSEGADEPQLHGQPQDSLPDAGVWSKLPASPTACCGDWRRPPPLSPPGLGASVRPTAAPSTDGEAGPQTPSTPGEVHVAGSHYTSLSPPLSPPPPTFSRSGSWLTFLAPTAPVTLSIPVLLVVGFAPVFCMILFIVGLHSVLLAMVMMHWLCMLLVPLLYIYFVERSFEYYRHVWKIQRCRFRYQWPWAAASCITALGGVYAAYVCAKAVGGSWFAGVVEGARFNCLSEGLDIPFPLLLVGGVYFFVVNPVVEEWFWRVFLYREFGGAVFVSAPDGVLYMHESDPLLLSWCLHWQTFGDAATHVGATAAAVPPTSSENTPPPPSLTLSPSRFRSAFGEARASGQSRTAAAIAGALVATTAEQGNCGELERHPETRGRSGTLSLSPSHEQMSNGHKQWARHAEAHQERESLSDCTTRVFCGHSEAERAAKPVVCENLSSSTAACIGAQRSDAEEGRQYQGDRCGFAPGDGSETAHSLAAMGNVGLERLEEEGTWGGGLRVLPDTIDEEDPERCPSPSAPVMTHVEPGVLQADVRLSASGQVMLALFYASYHAVVFSTTVGVAYGFVAIPCVAALGLLLTFFRNSSRFGILTGVFTHVGVDAAVVAILADVLQLY</sequence>
<keyword evidence="2" id="KW-0472">Membrane</keyword>
<dbReference type="AlphaFoldDB" id="A0A086JJ61"/>
<feature type="compositionally biased region" description="Low complexity" evidence="1">
    <location>
        <begin position="361"/>
        <end position="370"/>
    </location>
</feature>
<evidence type="ECO:0000256" key="2">
    <source>
        <dbReference type="SAM" id="Phobius"/>
    </source>
</evidence>
<accession>A0A086JJ61</accession>
<evidence type="ECO:0000313" key="4">
    <source>
        <dbReference type="Proteomes" id="UP000028837"/>
    </source>
</evidence>
<protein>
    <submittedName>
        <fullName evidence="3">Putative transmembrane protein</fullName>
    </submittedName>
</protein>
<gene>
    <name evidence="3" type="ORF">TGDOM2_206630</name>
</gene>
<name>A0A086JJ61_TOXGO</name>
<feature type="transmembrane region" description="Helical" evidence="2">
    <location>
        <begin position="165"/>
        <end position="188"/>
    </location>
</feature>
<dbReference type="Proteomes" id="UP000028837">
    <property type="component" value="Unassembled WGS sequence"/>
</dbReference>
<keyword evidence="2" id="KW-1133">Transmembrane helix</keyword>
<feature type="transmembrane region" description="Helical" evidence="2">
    <location>
        <begin position="236"/>
        <end position="256"/>
    </location>
</feature>
<dbReference type="OrthoDB" id="337361at2759"/>
<comment type="caution">
    <text evidence="3">The sequence shown here is derived from an EMBL/GenBank/DDBJ whole genome shotgun (WGS) entry which is preliminary data.</text>
</comment>
<feature type="region of interest" description="Disordered" evidence="1">
    <location>
        <begin position="54"/>
        <end position="75"/>
    </location>
</feature>
<proteinExistence type="predicted"/>
<feature type="compositionally biased region" description="Basic and acidic residues" evidence="1">
    <location>
        <begin position="419"/>
        <end position="428"/>
    </location>
</feature>
<feature type="region of interest" description="Disordered" evidence="1">
    <location>
        <begin position="361"/>
        <end position="380"/>
    </location>
</feature>
<evidence type="ECO:0000256" key="1">
    <source>
        <dbReference type="SAM" id="MobiDB-lite"/>
    </source>
</evidence>
<reference evidence="3 4" key="1">
    <citation type="submission" date="2014-02" db="EMBL/GenBank/DDBJ databases">
        <authorList>
            <person name="Sibley D."/>
            <person name="Venepally P."/>
            <person name="Karamycheva S."/>
            <person name="Hadjithomas M."/>
            <person name="Khan A."/>
            <person name="Brunk B."/>
            <person name="Roos D."/>
            <person name="Caler E."/>
            <person name="Lorenzi H."/>
        </authorList>
    </citation>
    <scope>NUCLEOTIDE SEQUENCE [LARGE SCALE GENOMIC DNA]</scope>
    <source>
        <strain evidence="3 4">GAB2-2007-GAL-DOM2</strain>
    </source>
</reference>
<feature type="transmembrane region" description="Helical" evidence="2">
    <location>
        <begin position="194"/>
        <end position="215"/>
    </location>
</feature>
<evidence type="ECO:0000313" key="3">
    <source>
        <dbReference type="EMBL" id="KFG32179.1"/>
    </source>
</evidence>
<feature type="transmembrane region" description="Helical" evidence="2">
    <location>
        <begin position="612"/>
        <end position="631"/>
    </location>
</feature>
<feature type="transmembrane region" description="Helical" evidence="2">
    <location>
        <begin position="638"/>
        <end position="659"/>
    </location>
</feature>
<organism evidence="3 4">
    <name type="scientific">Toxoplasma gondii GAB2-2007-GAL-DOM2</name>
    <dbReference type="NCBI Taxonomy" id="1130820"/>
    <lineage>
        <taxon>Eukaryota</taxon>
        <taxon>Sar</taxon>
        <taxon>Alveolata</taxon>
        <taxon>Apicomplexa</taxon>
        <taxon>Conoidasida</taxon>
        <taxon>Coccidia</taxon>
        <taxon>Eucoccidiorida</taxon>
        <taxon>Eimeriorina</taxon>
        <taxon>Sarcocystidae</taxon>
        <taxon>Toxoplasma</taxon>
    </lineage>
</organism>
<dbReference type="EMBL" id="AHZU02001453">
    <property type="protein sequence ID" value="KFG32179.1"/>
    <property type="molecule type" value="Genomic_DNA"/>
</dbReference>
<feature type="transmembrane region" description="Helical" evidence="2">
    <location>
        <begin position="285"/>
        <end position="304"/>
    </location>
</feature>
<feature type="transmembrane region" description="Helical" evidence="2">
    <location>
        <begin position="586"/>
        <end position="606"/>
    </location>
</feature>
<feature type="compositionally biased region" description="Polar residues" evidence="1">
    <location>
        <begin position="429"/>
        <end position="442"/>
    </location>
</feature>